<gene>
    <name evidence="2" type="ORF">ACFFRI_16400</name>
</gene>
<organism evidence="2 3">
    <name type="scientific">Nocardioides plantarum</name>
    <dbReference type="NCBI Taxonomy" id="29299"/>
    <lineage>
        <taxon>Bacteria</taxon>
        <taxon>Bacillati</taxon>
        <taxon>Actinomycetota</taxon>
        <taxon>Actinomycetes</taxon>
        <taxon>Propionibacteriales</taxon>
        <taxon>Nocardioidaceae</taxon>
        <taxon>Nocardioides</taxon>
    </lineage>
</organism>
<dbReference type="InterPro" id="IPR051797">
    <property type="entry name" value="TrmB-like"/>
</dbReference>
<dbReference type="EMBL" id="JBHMDG010000022">
    <property type="protein sequence ID" value="MFB9314640.1"/>
    <property type="molecule type" value="Genomic_DNA"/>
</dbReference>
<dbReference type="SUPFAM" id="SSF56024">
    <property type="entry name" value="Phospholipase D/nuclease"/>
    <property type="match status" value="1"/>
</dbReference>
<accession>A0ABV5KFK8</accession>
<dbReference type="SUPFAM" id="SSF46894">
    <property type="entry name" value="C-terminal effector domain of the bipartite response regulators"/>
    <property type="match status" value="1"/>
</dbReference>
<dbReference type="Proteomes" id="UP001589750">
    <property type="component" value="Unassembled WGS sequence"/>
</dbReference>
<keyword evidence="3" id="KW-1185">Reference proteome</keyword>
<dbReference type="RefSeq" id="WP_140011198.1">
    <property type="nucleotide sequence ID" value="NZ_JBHMDG010000022.1"/>
</dbReference>
<evidence type="ECO:0000313" key="2">
    <source>
        <dbReference type="EMBL" id="MFB9314640.1"/>
    </source>
</evidence>
<dbReference type="InterPro" id="IPR036388">
    <property type="entry name" value="WH-like_DNA-bd_sf"/>
</dbReference>
<reference evidence="2 3" key="1">
    <citation type="submission" date="2024-09" db="EMBL/GenBank/DDBJ databases">
        <authorList>
            <person name="Sun Q."/>
            <person name="Mori K."/>
        </authorList>
    </citation>
    <scope>NUCLEOTIDE SEQUENCE [LARGE SCALE GENOMIC DNA]</scope>
    <source>
        <strain evidence="2 3">JCM 9626</strain>
    </source>
</reference>
<dbReference type="PANTHER" id="PTHR34293">
    <property type="entry name" value="HTH-TYPE TRANSCRIPTIONAL REGULATOR TRMBL2"/>
    <property type="match status" value="1"/>
</dbReference>
<comment type="caution">
    <text evidence="2">The sequence shown here is derived from an EMBL/GenBank/DDBJ whole genome shotgun (WGS) entry which is preliminary data.</text>
</comment>
<evidence type="ECO:0000313" key="3">
    <source>
        <dbReference type="Proteomes" id="UP001589750"/>
    </source>
</evidence>
<name>A0ABV5KFK8_9ACTN</name>
<proteinExistence type="predicted"/>
<evidence type="ECO:0000256" key="1">
    <source>
        <dbReference type="SAM" id="MobiDB-lite"/>
    </source>
</evidence>
<dbReference type="InterPro" id="IPR016032">
    <property type="entry name" value="Sig_transdc_resp-reg_C-effctor"/>
</dbReference>
<dbReference type="PANTHER" id="PTHR34293:SF1">
    <property type="entry name" value="HTH-TYPE TRANSCRIPTIONAL REGULATOR TRMBL2"/>
    <property type="match status" value="1"/>
</dbReference>
<dbReference type="Gene3D" id="1.10.10.10">
    <property type="entry name" value="Winged helix-like DNA-binding domain superfamily/Winged helix DNA-binding domain"/>
    <property type="match status" value="1"/>
</dbReference>
<sequence length="343" mass="37254">MAEDEMWATLGLAAPDITLYKRLLGDSRGDPTSLADELGIPLSDLHDSLARLDGLGLVLVRSDHVLVQHPSVTLEALIRRRRRALDDVQGLAPLLDRLYDVGRAEATTDGLVEVVRGGPEILGRLRGLLGRTRESLHLIDSPPYVSTPDPVLHDEETAAADRGVEIRTLVDFSAVDVPDHLSDLIRSVGEGQQVRLAHDVHPKMIISDARRALIPLAIDPAVGRPQVAVISHPELVAPLVRLFDTMFAAAFPLSEVLGSIESNRAVDTPPETGPHASPGASDPTLVKLLATGANDLAIARQLGISERTLRRRIVRLQDQFRAQSRFQLGVMIERSRHAAPPRG</sequence>
<feature type="region of interest" description="Disordered" evidence="1">
    <location>
        <begin position="264"/>
        <end position="283"/>
    </location>
</feature>
<protein>
    <submittedName>
        <fullName evidence="2">Uncharacterized protein</fullName>
    </submittedName>
</protein>